<dbReference type="PIRSF" id="PIRSF029256">
    <property type="entry name" value="SpoU_TrmH_prd"/>
    <property type="match status" value="1"/>
</dbReference>
<sequence length="179" mass="19696">MMNRTRPLLHVVLHEPEIPNNTGNIGRTCVALDCAMHLIHPLGFDLDEKACRRAGLDYWPRLDLHEHDSLGGYLETHAEADKAGRIWALSTRGRRPVWEAEFAPGDHLLFGKETSGLPGEVLEGLGDDRVLTLPMVPTERSLNLATAVCAVAYEAVRQLVGSGCVGLDGQGRLEVEREK</sequence>
<evidence type="ECO:0000313" key="7">
    <source>
        <dbReference type="EMBL" id="VAX39852.1"/>
    </source>
</evidence>
<name>A0A3B1DGK9_9ZZZZ</name>
<dbReference type="Pfam" id="PF00588">
    <property type="entry name" value="SpoU_methylase"/>
    <property type="match status" value="1"/>
</dbReference>
<proteinExistence type="inferred from homology"/>
<evidence type="ECO:0000256" key="4">
    <source>
        <dbReference type="ARBA" id="ARBA00022691"/>
    </source>
</evidence>
<keyword evidence="4" id="KW-0949">S-adenosyl-L-methionine</keyword>
<dbReference type="InterPro" id="IPR029028">
    <property type="entry name" value="Alpha/beta_knot_MTases"/>
</dbReference>
<dbReference type="InterPro" id="IPR001537">
    <property type="entry name" value="SpoU_MeTrfase"/>
</dbReference>
<dbReference type="GO" id="GO:0002130">
    <property type="term" value="P:wobble position ribose methylation"/>
    <property type="evidence" value="ECO:0007669"/>
    <property type="project" value="TreeGrafter"/>
</dbReference>
<evidence type="ECO:0000256" key="5">
    <source>
        <dbReference type="ARBA" id="ARBA00022694"/>
    </source>
</evidence>
<accession>A0A3B1DGK9</accession>
<dbReference type="InterPro" id="IPR029026">
    <property type="entry name" value="tRNA_m1G_MTases_N"/>
</dbReference>
<dbReference type="AlphaFoldDB" id="A0A3B1DGK9"/>
<gene>
    <name evidence="7" type="ORF">MNBD_PLANCTO03-660</name>
</gene>
<evidence type="ECO:0000256" key="3">
    <source>
        <dbReference type="ARBA" id="ARBA00022679"/>
    </source>
</evidence>
<dbReference type="PANTHER" id="PTHR42971">
    <property type="entry name" value="TRNA (CYTIDINE(34)-2'-O)-METHYLTRANSFERASE"/>
    <property type="match status" value="1"/>
</dbReference>
<keyword evidence="1" id="KW-0963">Cytoplasm</keyword>
<evidence type="ECO:0000259" key="6">
    <source>
        <dbReference type="Pfam" id="PF00588"/>
    </source>
</evidence>
<reference evidence="7" key="1">
    <citation type="submission" date="2018-06" db="EMBL/GenBank/DDBJ databases">
        <authorList>
            <person name="Zhirakovskaya E."/>
        </authorList>
    </citation>
    <scope>NUCLEOTIDE SEQUENCE</scope>
</reference>
<dbReference type="GO" id="GO:0003723">
    <property type="term" value="F:RNA binding"/>
    <property type="evidence" value="ECO:0007669"/>
    <property type="project" value="InterPro"/>
</dbReference>
<dbReference type="HAMAP" id="MF_01885">
    <property type="entry name" value="tRNA_methyltr_TrmL"/>
    <property type="match status" value="1"/>
</dbReference>
<feature type="domain" description="tRNA/rRNA methyltransferase SpoU type" evidence="6">
    <location>
        <begin position="9"/>
        <end position="153"/>
    </location>
</feature>
<dbReference type="EMBL" id="UOGK01000296">
    <property type="protein sequence ID" value="VAX39852.1"/>
    <property type="molecule type" value="Genomic_DNA"/>
</dbReference>
<keyword evidence="2 7" id="KW-0489">Methyltransferase</keyword>
<protein>
    <submittedName>
        <fullName evidence="7">tRNA (Cytidine(34)-2'-O)-methyltransferase</fullName>
        <ecNumber evidence="7">2.1.1.207</ecNumber>
    </submittedName>
</protein>
<dbReference type="PANTHER" id="PTHR42971:SF1">
    <property type="entry name" value="TRNA (CYTIDINE(34)-2'-O)-METHYLTRANSFERASE"/>
    <property type="match status" value="1"/>
</dbReference>
<evidence type="ECO:0000256" key="2">
    <source>
        <dbReference type="ARBA" id="ARBA00022603"/>
    </source>
</evidence>
<dbReference type="Gene3D" id="3.40.1280.10">
    <property type="match status" value="1"/>
</dbReference>
<dbReference type="GO" id="GO:0008173">
    <property type="term" value="F:RNA methyltransferase activity"/>
    <property type="evidence" value="ECO:0007669"/>
    <property type="project" value="InterPro"/>
</dbReference>
<dbReference type="SUPFAM" id="SSF75217">
    <property type="entry name" value="alpha/beta knot"/>
    <property type="match status" value="1"/>
</dbReference>
<dbReference type="CDD" id="cd18094">
    <property type="entry name" value="SpoU-like_TrmL"/>
    <property type="match status" value="1"/>
</dbReference>
<keyword evidence="5" id="KW-0819">tRNA processing</keyword>
<evidence type="ECO:0000256" key="1">
    <source>
        <dbReference type="ARBA" id="ARBA00022490"/>
    </source>
</evidence>
<keyword evidence="3 7" id="KW-0808">Transferase</keyword>
<dbReference type="EC" id="2.1.1.207" evidence="7"/>
<organism evidence="7">
    <name type="scientific">hydrothermal vent metagenome</name>
    <dbReference type="NCBI Taxonomy" id="652676"/>
    <lineage>
        <taxon>unclassified sequences</taxon>
        <taxon>metagenomes</taxon>
        <taxon>ecological metagenomes</taxon>
    </lineage>
</organism>
<dbReference type="InterPro" id="IPR016914">
    <property type="entry name" value="TrmL"/>
</dbReference>